<evidence type="ECO:0000256" key="1">
    <source>
        <dbReference type="SAM" id="MobiDB-lite"/>
    </source>
</evidence>
<protein>
    <submittedName>
        <fullName evidence="2">Uncharacterized protein</fullName>
    </submittedName>
</protein>
<name>A0AAU9F740_DROMD</name>
<dbReference type="Proteomes" id="UP001500889">
    <property type="component" value="Chromosome O"/>
</dbReference>
<keyword evidence="3" id="KW-1185">Reference proteome</keyword>
<dbReference type="AlphaFoldDB" id="A0AAU9F740"/>
<reference evidence="2 3" key="1">
    <citation type="submission" date="2024-02" db="EMBL/GenBank/DDBJ databases">
        <title>A chromosome-level genome assembly of Drosophila madeirensis, a fruit fly species endemic to Madeira island.</title>
        <authorList>
            <person name="Tomihara K."/>
            <person name="Llopart A."/>
            <person name="Yamamoto D."/>
        </authorList>
    </citation>
    <scope>NUCLEOTIDE SEQUENCE [LARGE SCALE GENOMIC DNA]</scope>
    <source>
        <strain evidence="2 3">RF1</strain>
    </source>
</reference>
<evidence type="ECO:0000313" key="3">
    <source>
        <dbReference type="Proteomes" id="UP001500889"/>
    </source>
</evidence>
<accession>A0AAU9F740</accession>
<proteinExistence type="predicted"/>
<sequence>MAKNNKKKSKSMQRQKKSVPKDAVEEKPVQADAVEATAADAVVGKAVKPRVEEKEELALAEKLTAVTLDVKEIAAKQTDDSMHLGDMSAIATMSLLIHQQIQHIRVVREQMFELHTQQDVLLQGLTLYLNKLRTAENTTVADGQIIAKTFETVNAQLVDIFSDCLPKLSLVEETAFNAPK</sequence>
<organism evidence="2 3">
    <name type="scientific">Drosophila madeirensis</name>
    <name type="common">Fruit fly</name>
    <dbReference type="NCBI Taxonomy" id="30013"/>
    <lineage>
        <taxon>Eukaryota</taxon>
        <taxon>Metazoa</taxon>
        <taxon>Ecdysozoa</taxon>
        <taxon>Arthropoda</taxon>
        <taxon>Hexapoda</taxon>
        <taxon>Insecta</taxon>
        <taxon>Pterygota</taxon>
        <taxon>Neoptera</taxon>
        <taxon>Endopterygota</taxon>
        <taxon>Diptera</taxon>
        <taxon>Brachycera</taxon>
        <taxon>Muscomorpha</taxon>
        <taxon>Ephydroidea</taxon>
        <taxon>Drosophilidae</taxon>
        <taxon>Drosophila</taxon>
        <taxon>Sophophora</taxon>
    </lineage>
</organism>
<evidence type="ECO:0000313" key="2">
    <source>
        <dbReference type="EMBL" id="BFF89697.1"/>
    </source>
</evidence>
<feature type="region of interest" description="Disordered" evidence="1">
    <location>
        <begin position="1"/>
        <end position="30"/>
    </location>
</feature>
<gene>
    <name evidence="2" type="ORF">DMAD_08396</name>
</gene>
<feature type="compositionally biased region" description="Basic residues" evidence="1">
    <location>
        <begin position="1"/>
        <end position="18"/>
    </location>
</feature>
<dbReference type="EMBL" id="AP029263">
    <property type="protein sequence ID" value="BFF89697.1"/>
    <property type="molecule type" value="Genomic_DNA"/>
</dbReference>
<feature type="compositionally biased region" description="Basic and acidic residues" evidence="1">
    <location>
        <begin position="19"/>
        <end position="29"/>
    </location>
</feature>